<dbReference type="PANTHER" id="PTHR39324:SF1">
    <property type="entry name" value="CALCIUM DODECIN"/>
    <property type="match status" value="1"/>
</dbReference>
<proteinExistence type="predicted"/>
<sequence length="66" mass="7253">MSVAKIIEISAQSTESFEDAIKLGIEKAARTVDGIRGAWVSEQKVHVENGKVTGYRVDMRVTFVLS</sequence>
<keyword evidence="2" id="KW-1185">Reference proteome</keyword>
<reference evidence="1 2" key="1">
    <citation type="submission" date="2023-12" db="EMBL/GenBank/DDBJ databases">
        <title>Whole-genome sequencing of halo(alkali)philic microorganisms from hypersaline lakes.</title>
        <authorList>
            <person name="Sorokin D.Y."/>
            <person name="Merkel A.Y."/>
            <person name="Messina E."/>
            <person name="Yakimov M."/>
        </authorList>
    </citation>
    <scope>NUCLEOTIDE SEQUENCE [LARGE SCALE GENOMIC DNA]</scope>
    <source>
        <strain evidence="1 2">AB-CW1</strain>
    </source>
</reference>
<dbReference type="EMBL" id="JAYGII010000017">
    <property type="protein sequence ID" value="MEA5445951.1"/>
    <property type="molecule type" value="Genomic_DNA"/>
</dbReference>
<protein>
    <submittedName>
        <fullName evidence="1">Dodecin family protein</fullName>
    </submittedName>
</protein>
<dbReference type="AlphaFoldDB" id="A0AAP6JFA0"/>
<dbReference type="Pfam" id="PF07311">
    <property type="entry name" value="Dodecin"/>
    <property type="match status" value="1"/>
</dbReference>
<dbReference type="PANTHER" id="PTHR39324">
    <property type="entry name" value="CALCIUM DODECIN"/>
    <property type="match status" value="1"/>
</dbReference>
<dbReference type="InterPro" id="IPR025543">
    <property type="entry name" value="Dodecin-like"/>
</dbReference>
<name>A0AAP6JFA0_9GAMM</name>
<dbReference type="InterPro" id="IPR009923">
    <property type="entry name" value="Dodecin"/>
</dbReference>
<gene>
    <name evidence="1" type="ORF">VCB98_08980</name>
</gene>
<accession>A0AAP6JFA0</accession>
<dbReference type="Proteomes" id="UP001302316">
    <property type="component" value="Unassembled WGS sequence"/>
</dbReference>
<dbReference type="SUPFAM" id="SSF89807">
    <property type="entry name" value="Dodecin-like"/>
    <property type="match status" value="1"/>
</dbReference>
<evidence type="ECO:0000313" key="1">
    <source>
        <dbReference type="EMBL" id="MEA5445951.1"/>
    </source>
</evidence>
<organism evidence="1 2">
    <name type="scientific">Natronospira elongata</name>
    <dbReference type="NCBI Taxonomy" id="3110268"/>
    <lineage>
        <taxon>Bacteria</taxon>
        <taxon>Pseudomonadati</taxon>
        <taxon>Pseudomonadota</taxon>
        <taxon>Gammaproteobacteria</taxon>
        <taxon>Natronospirales</taxon>
        <taxon>Natronospiraceae</taxon>
        <taxon>Natronospira</taxon>
    </lineage>
</organism>
<comment type="caution">
    <text evidence="1">The sequence shown here is derived from an EMBL/GenBank/DDBJ whole genome shotgun (WGS) entry which is preliminary data.</text>
</comment>
<evidence type="ECO:0000313" key="2">
    <source>
        <dbReference type="Proteomes" id="UP001302316"/>
    </source>
</evidence>
<dbReference type="RefSeq" id="WP_346051877.1">
    <property type="nucleotide sequence ID" value="NZ_JAYGII010000017.1"/>
</dbReference>
<dbReference type="InterPro" id="IPR036694">
    <property type="entry name" value="Dodecin-like_sf"/>
</dbReference>
<dbReference type="Gene3D" id="3.30.1660.10">
    <property type="entry name" value="Flavin-binding protein dodecin"/>
    <property type="match status" value="1"/>
</dbReference>